<gene>
    <name evidence="4" type="ORF">H9627_00165</name>
</gene>
<feature type="transmembrane region" description="Helical" evidence="3">
    <location>
        <begin position="75"/>
        <end position="92"/>
    </location>
</feature>
<dbReference type="PANTHER" id="PTHR34295:SF1">
    <property type="entry name" value="BIOTIN TRANSPORTER BIOY"/>
    <property type="match status" value="1"/>
</dbReference>
<feature type="transmembrane region" description="Helical" evidence="3">
    <location>
        <begin position="180"/>
        <end position="197"/>
    </location>
</feature>
<keyword evidence="2" id="KW-1003">Cell membrane</keyword>
<dbReference type="Proteomes" id="UP000650224">
    <property type="component" value="Unassembled WGS sequence"/>
</dbReference>
<dbReference type="Gene3D" id="1.10.1760.20">
    <property type="match status" value="1"/>
</dbReference>
<sequence>MHTDTSPTSARPEQSNRASSRNRLQDLALIAVFAALIIVLAFVQIPVGTAGVPLVLQNAAVVLGGLVLGARRGFLAVLLFLGLGMIGLPVLAGGRTTIAALAGITVGYIVGYLISAFIAGLIAERAPRKRGAGMFAVLGLAALAGLATQYLSGIVGMVLRGGLSFTEATIAQVPFILPDLGKFALMVVIAAGVHAAIPDLRRRGR</sequence>
<proteinExistence type="inferred from homology"/>
<organism evidence="4 5">
    <name type="scientific">Corynebacterium gallinarum</name>
    <dbReference type="NCBI Taxonomy" id="2762214"/>
    <lineage>
        <taxon>Bacteria</taxon>
        <taxon>Bacillati</taxon>
        <taxon>Actinomycetota</taxon>
        <taxon>Actinomycetes</taxon>
        <taxon>Mycobacteriales</taxon>
        <taxon>Corynebacteriaceae</taxon>
        <taxon>Corynebacterium</taxon>
    </lineage>
</organism>
<name>A0A8I0HGV1_9CORY</name>
<keyword evidence="2" id="KW-0813">Transport</keyword>
<feature type="transmembrane region" description="Helical" evidence="3">
    <location>
        <begin position="135"/>
        <end position="160"/>
    </location>
</feature>
<evidence type="ECO:0000256" key="3">
    <source>
        <dbReference type="SAM" id="Phobius"/>
    </source>
</evidence>
<keyword evidence="3" id="KW-1133">Transmembrane helix</keyword>
<comment type="caution">
    <text evidence="4">The sequence shown here is derived from an EMBL/GenBank/DDBJ whole genome shotgun (WGS) entry which is preliminary data.</text>
</comment>
<dbReference type="Pfam" id="PF02632">
    <property type="entry name" value="BioY"/>
    <property type="match status" value="1"/>
</dbReference>
<keyword evidence="3" id="KW-0812">Transmembrane</keyword>
<evidence type="ECO:0000313" key="5">
    <source>
        <dbReference type="Proteomes" id="UP000650224"/>
    </source>
</evidence>
<feature type="transmembrane region" description="Helical" evidence="3">
    <location>
        <begin position="98"/>
        <end position="123"/>
    </location>
</feature>
<evidence type="ECO:0000256" key="2">
    <source>
        <dbReference type="PIRNR" id="PIRNR016661"/>
    </source>
</evidence>
<dbReference type="EMBL" id="JACSPR010000001">
    <property type="protein sequence ID" value="MBD8028750.1"/>
    <property type="molecule type" value="Genomic_DNA"/>
</dbReference>
<reference evidence="4 5" key="1">
    <citation type="submission" date="2020-08" db="EMBL/GenBank/DDBJ databases">
        <title>A Genomic Blueprint of the Chicken Gut Microbiome.</title>
        <authorList>
            <person name="Gilroy R."/>
            <person name="Ravi A."/>
            <person name="Getino M."/>
            <person name="Pursley I."/>
            <person name="Horton D.L."/>
            <person name="Alikhan N.-F."/>
            <person name="Baker D."/>
            <person name="Gharbi K."/>
            <person name="Hall N."/>
            <person name="Watson M."/>
            <person name="Adriaenssens E.M."/>
            <person name="Foster-Nyarko E."/>
            <person name="Jarju S."/>
            <person name="Secka A."/>
            <person name="Antonio M."/>
            <person name="Oren A."/>
            <person name="Chaudhuri R."/>
            <person name="La Ragione R.M."/>
            <person name="Hildebrand F."/>
            <person name="Pallen M.J."/>
        </authorList>
    </citation>
    <scope>NUCLEOTIDE SEQUENCE [LARGE SCALE GENOMIC DNA]</scope>
    <source>
        <strain evidence="4 5">Sa1YVA5</strain>
    </source>
</reference>
<dbReference type="AlphaFoldDB" id="A0A8I0HGV1"/>
<keyword evidence="2 3" id="KW-0472">Membrane</keyword>
<evidence type="ECO:0000256" key="1">
    <source>
        <dbReference type="ARBA" id="ARBA00010692"/>
    </source>
</evidence>
<dbReference type="RefSeq" id="WP_191732016.1">
    <property type="nucleotide sequence ID" value="NZ_JACSPR010000001.1"/>
</dbReference>
<keyword evidence="5" id="KW-1185">Reference proteome</keyword>
<evidence type="ECO:0000313" key="4">
    <source>
        <dbReference type="EMBL" id="MBD8028750.1"/>
    </source>
</evidence>
<dbReference type="InterPro" id="IPR003784">
    <property type="entry name" value="BioY"/>
</dbReference>
<comment type="subcellular location">
    <subcellularLocation>
        <location evidence="2">Cell membrane</location>
        <topology evidence="2">Multi-pass membrane protein</topology>
    </subcellularLocation>
</comment>
<comment type="similarity">
    <text evidence="1 2">Belongs to the BioY family.</text>
</comment>
<dbReference type="GO" id="GO:0015225">
    <property type="term" value="F:biotin transmembrane transporter activity"/>
    <property type="evidence" value="ECO:0007669"/>
    <property type="project" value="UniProtKB-UniRule"/>
</dbReference>
<dbReference type="PIRSF" id="PIRSF016661">
    <property type="entry name" value="BioY"/>
    <property type="match status" value="1"/>
</dbReference>
<protein>
    <recommendedName>
        <fullName evidence="2">Biotin transporter</fullName>
    </recommendedName>
</protein>
<dbReference type="GO" id="GO:0005886">
    <property type="term" value="C:plasma membrane"/>
    <property type="evidence" value="ECO:0007669"/>
    <property type="project" value="UniProtKB-SubCell"/>
</dbReference>
<feature type="transmembrane region" description="Helical" evidence="3">
    <location>
        <begin position="27"/>
        <end position="45"/>
    </location>
</feature>
<accession>A0A8I0HGV1</accession>
<feature type="transmembrane region" description="Helical" evidence="3">
    <location>
        <begin position="51"/>
        <end position="68"/>
    </location>
</feature>
<dbReference type="PANTHER" id="PTHR34295">
    <property type="entry name" value="BIOTIN TRANSPORTER BIOY"/>
    <property type="match status" value="1"/>
</dbReference>